<gene>
    <name evidence="2" type="ORF">TEHN7118_0309</name>
</gene>
<keyword evidence="1" id="KW-0812">Transmembrane</keyword>
<protein>
    <recommendedName>
        <fullName evidence="4">DUF368 domain-containing protein</fullName>
    </recommendedName>
</protein>
<dbReference type="AlphaFoldDB" id="A0A2H6DK52"/>
<organism evidence="2 3">
    <name type="scientific">Tetragenococcus halophilus subsp. halophilus</name>
    <dbReference type="NCBI Taxonomy" id="1513897"/>
    <lineage>
        <taxon>Bacteria</taxon>
        <taxon>Bacillati</taxon>
        <taxon>Bacillota</taxon>
        <taxon>Bacilli</taxon>
        <taxon>Lactobacillales</taxon>
        <taxon>Enterococcaceae</taxon>
        <taxon>Tetragenococcus</taxon>
    </lineage>
</organism>
<evidence type="ECO:0008006" key="4">
    <source>
        <dbReference type="Google" id="ProtNLM"/>
    </source>
</evidence>
<feature type="transmembrane region" description="Helical" evidence="1">
    <location>
        <begin position="79"/>
        <end position="99"/>
    </location>
</feature>
<dbReference type="PANTHER" id="PTHR37308:SF1">
    <property type="entry name" value="POLYPRENYL-PHOSPHATE TRANSPORTER"/>
    <property type="match status" value="1"/>
</dbReference>
<dbReference type="EMBL" id="BDEC01000010">
    <property type="protein sequence ID" value="GBD67503.1"/>
    <property type="molecule type" value="Genomic_DNA"/>
</dbReference>
<feature type="transmembrane region" description="Helical" evidence="1">
    <location>
        <begin position="239"/>
        <end position="261"/>
    </location>
</feature>
<feature type="transmembrane region" description="Helical" evidence="1">
    <location>
        <begin position="6"/>
        <end position="34"/>
    </location>
</feature>
<name>A0A2H6DK52_TETHA</name>
<reference evidence="2 3" key="1">
    <citation type="submission" date="2016-05" db="EMBL/GenBank/DDBJ databases">
        <title>Whole genome sequencing of Tetragenococcus halophilus subsp. halophilus NISL 7118.</title>
        <authorList>
            <person name="Shiwa Y."/>
            <person name="Nishimura I."/>
            <person name="Yoshikawa H."/>
            <person name="Koyama Y."/>
            <person name="Oguma T."/>
        </authorList>
    </citation>
    <scope>NUCLEOTIDE SEQUENCE [LARGE SCALE GENOMIC DNA]</scope>
    <source>
        <strain evidence="2 3">NISL 7118</strain>
    </source>
</reference>
<feature type="transmembrane region" description="Helical" evidence="1">
    <location>
        <begin position="206"/>
        <end position="227"/>
    </location>
</feature>
<keyword evidence="1" id="KW-0472">Membrane</keyword>
<proteinExistence type="predicted"/>
<sequence>MKNIWLIIKGIFMGVANIVPGLSGGTIAVSLGIYDDIIRSIATIKSEMKKSLRFFIPLLIGLLLGVALFSRMITYLFDFYPLVTAATFTGLILGGFPILWKEFRSSLYLQKKKINYSHWMIFLAMFVLVAWMGVAEVSGTSTHELSLELPTLFILFFIGIIASASMVIPGISGSLVMLILGWYQAFLAMINGFIDALRAVDINEILTFGIYCAFFGVGMLVGIAVISKLIDQMFRHFPSYTYAGIFGLVLASPIAIFSNLTLEASSFSIFTVLMSVLLAIVGFGLTYLLGNKSS</sequence>
<dbReference type="Proteomes" id="UP000236214">
    <property type="component" value="Unassembled WGS sequence"/>
</dbReference>
<feature type="transmembrane region" description="Helical" evidence="1">
    <location>
        <begin position="119"/>
        <end position="137"/>
    </location>
</feature>
<dbReference type="RefSeq" id="WP_094243622.1">
    <property type="nucleotide sequence ID" value="NZ_BDEB01000079.1"/>
</dbReference>
<feature type="transmembrane region" description="Helical" evidence="1">
    <location>
        <begin position="54"/>
        <end position="73"/>
    </location>
</feature>
<evidence type="ECO:0000313" key="2">
    <source>
        <dbReference type="EMBL" id="GBD67503.1"/>
    </source>
</evidence>
<dbReference type="InterPro" id="IPR007163">
    <property type="entry name" value="VCA0040-like"/>
</dbReference>
<feature type="transmembrane region" description="Helical" evidence="1">
    <location>
        <begin position="175"/>
        <end position="194"/>
    </location>
</feature>
<evidence type="ECO:0000256" key="1">
    <source>
        <dbReference type="SAM" id="Phobius"/>
    </source>
</evidence>
<feature type="transmembrane region" description="Helical" evidence="1">
    <location>
        <begin position="267"/>
        <end position="289"/>
    </location>
</feature>
<keyword evidence="3" id="KW-1185">Reference proteome</keyword>
<comment type="caution">
    <text evidence="2">The sequence shown here is derived from an EMBL/GenBank/DDBJ whole genome shotgun (WGS) entry which is preliminary data.</text>
</comment>
<dbReference type="PANTHER" id="PTHR37308">
    <property type="entry name" value="INTEGRAL MEMBRANE PROTEIN"/>
    <property type="match status" value="1"/>
</dbReference>
<accession>A0A2H6DK52</accession>
<dbReference type="Pfam" id="PF04018">
    <property type="entry name" value="VCA0040-like"/>
    <property type="match status" value="1"/>
</dbReference>
<feature type="transmembrane region" description="Helical" evidence="1">
    <location>
        <begin position="149"/>
        <end position="168"/>
    </location>
</feature>
<keyword evidence="1" id="KW-1133">Transmembrane helix</keyword>
<evidence type="ECO:0000313" key="3">
    <source>
        <dbReference type="Proteomes" id="UP000236214"/>
    </source>
</evidence>